<feature type="compositionally biased region" description="Polar residues" evidence="5">
    <location>
        <begin position="75"/>
        <end position="87"/>
    </location>
</feature>
<gene>
    <name evidence="7" type="ORF">CLIB1423_05S00584</name>
</gene>
<evidence type="ECO:0000313" key="8">
    <source>
        <dbReference type="Proteomes" id="UP000837801"/>
    </source>
</evidence>
<comment type="subcellular location">
    <subcellularLocation>
        <location evidence="2">Chromosome</location>
    </subcellularLocation>
    <subcellularLocation>
        <location evidence="1">Nucleus</location>
    </subcellularLocation>
</comment>
<dbReference type="GO" id="GO:0046982">
    <property type="term" value="F:protein heterodimerization activity"/>
    <property type="evidence" value="ECO:0007669"/>
    <property type="project" value="InterPro"/>
</dbReference>
<feature type="region of interest" description="Disordered" evidence="5">
    <location>
        <begin position="281"/>
        <end position="324"/>
    </location>
</feature>
<feature type="domain" description="CENP-T/Histone H4 histone fold" evidence="6">
    <location>
        <begin position="483"/>
        <end position="597"/>
    </location>
</feature>
<keyword evidence="3" id="KW-0158">Chromosome</keyword>
<organism evidence="7 8">
    <name type="scientific">[Candida] railenensis</name>
    <dbReference type="NCBI Taxonomy" id="45579"/>
    <lineage>
        <taxon>Eukaryota</taxon>
        <taxon>Fungi</taxon>
        <taxon>Dikarya</taxon>
        <taxon>Ascomycota</taxon>
        <taxon>Saccharomycotina</taxon>
        <taxon>Pichiomycetes</taxon>
        <taxon>Debaryomycetaceae</taxon>
        <taxon>Kurtzmaniella</taxon>
    </lineage>
</organism>
<reference evidence="7" key="1">
    <citation type="submission" date="2022-03" db="EMBL/GenBank/DDBJ databases">
        <authorList>
            <person name="Legras J.-L."/>
            <person name="Devillers H."/>
            <person name="Grondin C."/>
        </authorList>
    </citation>
    <scope>NUCLEOTIDE SEQUENCE</scope>
    <source>
        <strain evidence="7">CLIB 1423</strain>
    </source>
</reference>
<dbReference type="GO" id="GO:0005694">
    <property type="term" value="C:chromosome"/>
    <property type="evidence" value="ECO:0007669"/>
    <property type="project" value="UniProtKB-SubCell"/>
</dbReference>
<dbReference type="AlphaFoldDB" id="A0A9P0QNC1"/>
<protein>
    <recommendedName>
        <fullName evidence="6">CENP-T/Histone H4 histone fold domain-containing protein</fullName>
    </recommendedName>
</protein>
<keyword evidence="4" id="KW-0539">Nucleus</keyword>
<feature type="region of interest" description="Disordered" evidence="5">
    <location>
        <begin position="52"/>
        <end position="123"/>
    </location>
</feature>
<sequence>MDLDDPEVSIRTEPSTPLRSSSEVEISAQYSAPIPARLPKTDLTRVFNRFNKVSNSSNNDNNNNVNNNDDDNNDQSTPGRRINQSKYRNSDKRTSRTPKTVHAKTALDQSPYFSPRDSVRRERRAGEGIRVSLTPVRYYLRRKRRRSSIVNGKIEYTSNYAGPVTIDFLRFFCQKSIEERGQDSSKKLKTGNSPSNSSPLVENKSPSEFDYSLPLPKANFQSPPQHPFTEIQVDELNPFLQDDVGKHEILSPIPIYEVDVDKKSSGRPVSYLERILAAQARKTRRELGDDDSDILEESDTYGEEKEQSTGDSINPPKTPANPSVSDLVIEELTIGTSRLGNIGEDVFVDKVMQRDEEPSEVTETGGIEIENKDDTQESKGEHDNSLENVQDQFFPNNWQYEDDLDIPLIDDVAKEGERGEYSSGDESDEVEEGGILKDQFILEEGEPSNLIEEEVQEHFQVATKVDPPTRMTASFALKSKKSASSLPINLVKTLMKTVVKNSSVNSRLPVKPIAPEACDFLQEISDIFMEGMVSDLEAYSSHRTNGKSHQINIKDVLLLLERTGQIPGRRRQQDQINVISRMAHDALPLELLVGLEKSLTQNRPILSDNNDFEDDNSFTFKKFNEFSDSD</sequence>
<feature type="compositionally biased region" description="Acidic residues" evidence="5">
    <location>
        <begin position="288"/>
        <end position="301"/>
    </location>
</feature>
<dbReference type="InterPro" id="IPR035425">
    <property type="entry name" value="CENP-T/H4_C"/>
</dbReference>
<evidence type="ECO:0000259" key="6">
    <source>
        <dbReference type="Pfam" id="PF15511"/>
    </source>
</evidence>
<comment type="caution">
    <text evidence="7">The sequence shown here is derived from an EMBL/GenBank/DDBJ whole genome shotgun (WGS) entry which is preliminary data.</text>
</comment>
<evidence type="ECO:0000256" key="2">
    <source>
        <dbReference type="ARBA" id="ARBA00004286"/>
    </source>
</evidence>
<dbReference type="SUPFAM" id="SSF47113">
    <property type="entry name" value="Histone-fold"/>
    <property type="match status" value="1"/>
</dbReference>
<feature type="compositionally biased region" description="Polar residues" evidence="5">
    <location>
        <begin position="190"/>
        <end position="206"/>
    </location>
</feature>
<evidence type="ECO:0000256" key="3">
    <source>
        <dbReference type="ARBA" id="ARBA00022454"/>
    </source>
</evidence>
<dbReference type="Gene3D" id="1.10.20.10">
    <property type="entry name" value="Histone, subunit A"/>
    <property type="match status" value="1"/>
</dbReference>
<dbReference type="InterPro" id="IPR009072">
    <property type="entry name" value="Histone-fold"/>
</dbReference>
<feature type="compositionally biased region" description="Basic and acidic residues" evidence="5">
    <location>
        <begin position="369"/>
        <end position="383"/>
    </location>
</feature>
<proteinExistence type="predicted"/>
<feature type="region of interest" description="Disordered" evidence="5">
    <location>
        <begin position="350"/>
        <end position="383"/>
    </location>
</feature>
<name>A0A9P0QNC1_9ASCO</name>
<evidence type="ECO:0000313" key="7">
    <source>
        <dbReference type="EMBL" id="CAH2351885.1"/>
    </source>
</evidence>
<keyword evidence="8" id="KW-1185">Reference proteome</keyword>
<feature type="region of interest" description="Disordered" evidence="5">
    <location>
        <begin position="1"/>
        <end position="24"/>
    </location>
</feature>
<feature type="compositionally biased region" description="Low complexity" evidence="5">
    <location>
        <begin position="53"/>
        <end position="67"/>
    </location>
</feature>
<dbReference type="Proteomes" id="UP000837801">
    <property type="component" value="Unassembled WGS sequence"/>
</dbReference>
<evidence type="ECO:0000256" key="1">
    <source>
        <dbReference type="ARBA" id="ARBA00004123"/>
    </source>
</evidence>
<dbReference type="Pfam" id="PF15511">
    <property type="entry name" value="CENP-T_C"/>
    <property type="match status" value="1"/>
</dbReference>
<evidence type="ECO:0000256" key="5">
    <source>
        <dbReference type="SAM" id="MobiDB-lite"/>
    </source>
</evidence>
<feature type="compositionally biased region" description="Polar residues" evidence="5">
    <location>
        <begin position="12"/>
        <end position="24"/>
    </location>
</feature>
<evidence type="ECO:0000256" key="4">
    <source>
        <dbReference type="ARBA" id="ARBA00023242"/>
    </source>
</evidence>
<accession>A0A9P0QNC1</accession>
<feature type="region of interest" description="Disordered" evidence="5">
    <location>
        <begin position="181"/>
        <end position="208"/>
    </location>
</feature>
<dbReference type="OrthoDB" id="4077024at2759"/>
<dbReference type="EMBL" id="CAKXYY010000005">
    <property type="protein sequence ID" value="CAH2351885.1"/>
    <property type="molecule type" value="Genomic_DNA"/>
</dbReference>
<dbReference type="GO" id="GO:0005634">
    <property type="term" value="C:nucleus"/>
    <property type="evidence" value="ECO:0007669"/>
    <property type="project" value="UniProtKB-SubCell"/>
</dbReference>